<dbReference type="Gene3D" id="3.40.50.450">
    <property type="match status" value="1"/>
</dbReference>
<evidence type="ECO:0000313" key="1">
    <source>
        <dbReference type="EMBL" id="SPD87019.1"/>
    </source>
</evidence>
<protein>
    <submittedName>
        <fullName evidence="1">Predicted Rossmann fold nucleotide-binding protein</fullName>
    </submittedName>
</protein>
<dbReference type="EMBL" id="LT985188">
    <property type="protein sequence ID" value="SPD87019.1"/>
    <property type="molecule type" value="Genomic_DNA"/>
</dbReference>
<proteinExistence type="predicted"/>
<dbReference type="PANTHER" id="PTHR43393">
    <property type="entry name" value="CYTOKININ RIBOSIDE 5'-MONOPHOSPHATE PHOSPHORIBOHYDROLASE"/>
    <property type="match status" value="1"/>
</dbReference>
<gene>
    <name evidence="1" type="ORF">MPLG2_1989</name>
</gene>
<dbReference type="Pfam" id="PF18306">
    <property type="entry name" value="LDcluster4"/>
    <property type="match status" value="1"/>
</dbReference>
<dbReference type="PANTHER" id="PTHR43393:SF3">
    <property type="entry name" value="LYSINE DECARBOXYLASE-LIKE PROTEIN"/>
    <property type="match status" value="1"/>
</dbReference>
<sequence length="371" mass="39212">MRTDVESLDEFDAHLGSTGSLAGVVVQSVDLTRRSAVLREADVGGAIFLGCRLRPGDASQLARAGALVFPRLPDLPFDPYRPALYTAEELYRGLERGYADTPDARIFAWARAQLRPGGLDADLSAALHDHAISEALHEAIDGAEHVVGVMGGHAQRRGSEPYRASAHLGHTLAGAGVLVVSGGGPGSMEAANLGASFAGSVAELDAAIGALAAAESWSHDITAWARSAQQVRRDYPCTRQSLGIPTWFYGHEPPNLFASGIAKYFTNALREDFLLRLCRAGVVYLPGAAGTVQEVFQAVTPNYYAPEGEPTVPLVLVGARYWTETVPVWPLLQSLAKGRTMASSIQLVDSVDEAFAALSAAGRAAVPRALG</sequence>
<dbReference type="KEGG" id="mgg:MPLG2_1989"/>
<dbReference type="AlphaFoldDB" id="A0A2N9JHZ0"/>
<dbReference type="InterPro" id="IPR041164">
    <property type="entry name" value="LDcluster4"/>
</dbReference>
<dbReference type="SUPFAM" id="SSF102405">
    <property type="entry name" value="MCP/YpsA-like"/>
    <property type="match status" value="1"/>
</dbReference>
<dbReference type="InterPro" id="IPR052341">
    <property type="entry name" value="LOG_family_nucleotidases"/>
</dbReference>
<name>A0A2N9JHZ0_9ACTN</name>
<evidence type="ECO:0000313" key="2">
    <source>
        <dbReference type="Proteomes" id="UP000238164"/>
    </source>
</evidence>
<accession>A0A2N9JHZ0</accession>
<dbReference type="RefSeq" id="WP_231935607.1">
    <property type="nucleotide sequence ID" value="NZ_BAAAGO010000032.1"/>
</dbReference>
<dbReference type="GO" id="GO:0005829">
    <property type="term" value="C:cytosol"/>
    <property type="evidence" value="ECO:0007669"/>
    <property type="project" value="TreeGrafter"/>
</dbReference>
<keyword evidence="2" id="KW-1185">Reference proteome</keyword>
<organism evidence="1 2">
    <name type="scientific">Micropruina glycogenica</name>
    <dbReference type="NCBI Taxonomy" id="75385"/>
    <lineage>
        <taxon>Bacteria</taxon>
        <taxon>Bacillati</taxon>
        <taxon>Actinomycetota</taxon>
        <taxon>Actinomycetes</taxon>
        <taxon>Propionibacteriales</taxon>
        <taxon>Nocardioidaceae</taxon>
        <taxon>Micropruina</taxon>
    </lineage>
</organism>
<reference evidence="1 2" key="1">
    <citation type="submission" date="2018-02" db="EMBL/GenBank/DDBJ databases">
        <authorList>
            <person name="Cohen D.B."/>
            <person name="Kent A.D."/>
        </authorList>
    </citation>
    <scope>NUCLEOTIDE SEQUENCE [LARGE SCALE GENOMIC DNA]</scope>
    <source>
        <strain evidence="1">1</strain>
    </source>
</reference>
<dbReference type="Proteomes" id="UP000238164">
    <property type="component" value="Chromosome 1"/>
</dbReference>